<dbReference type="SUPFAM" id="SSF47336">
    <property type="entry name" value="ACP-like"/>
    <property type="match status" value="1"/>
</dbReference>
<dbReference type="NCBIfam" id="NF005798">
    <property type="entry name" value="PRK07639.1"/>
    <property type="match status" value="1"/>
</dbReference>
<sequence>MKREERMEQVKEIVTKKLKLKHVVSLDESMRLQEDLFIDSIMLLQLIVYIEEEMKLMVPAKELDPRTFLTVGSLLDFIEQLQPVDSNALSPTTAK</sequence>
<dbReference type="Proteomes" id="UP000005850">
    <property type="component" value="Chromosome"/>
</dbReference>
<dbReference type="HOGENOM" id="CLU_108696_8_2_9"/>
<dbReference type="RefSeq" id="WP_003335285.1">
    <property type="nucleotide sequence ID" value="NZ_CP007806.1"/>
</dbReference>
<proteinExistence type="predicted"/>
<evidence type="ECO:0000259" key="1">
    <source>
        <dbReference type="PROSITE" id="PS50075"/>
    </source>
</evidence>
<dbReference type="PROSITE" id="PS50075">
    <property type="entry name" value="CARRIER"/>
    <property type="match status" value="1"/>
</dbReference>
<dbReference type="InterPro" id="IPR009081">
    <property type="entry name" value="PP-bd_ACP"/>
</dbReference>
<name>A0A075R189_BRELA</name>
<gene>
    <name evidence="2" type="ORF">BRLA_c008700</name>
</gene>
<dbReference type="InterPro" id="IPR036736">
    <property type="entry name" value="ACP-like_sf"/>
</dbReference>
<dbReference type="Gene3D" id="1.10.1200.10">
    <property type="entry name" value="ACP-like"/>
    <property type="match status" value="1"/>
</dbReference>
<evidence type="ECO:0000313" key="2">
    <source>
        <dbReference type="EMBL" id="AIG25211.1"/>
    </source>
</evidence>
<keyword evidence="3" id="KW-1185">Reference proteome</keyword>
<protein>
    <submittedName>
        <fullName evidence="2">Acyl carrier protein</fullName>
    </submittedName>
</protein>
<dbReference type="eggNOG" id="COG0236">
    <property type="taxonomic scope" value="Bacteria"/>
</dbReference>
<dbReference type="STRING" id="1042163.BRLA_c008700"/>
<feature type="domain" description="Carrier" evidence="1">
    <location>
        <begin position="1"/>
        <end position="82"/>
    </location>
</feature>
<reference evidence="2 3" key="1">
    <citation type="journal article" date="2011" name="J. Bacteriol.">
        <title>Genome sequence of Brevibacillus laterosporus LMG 15441, a pathogen of invertebrates.</title>
        <authorList>
            <person name="Djukic M."/>
            <person name="Poehlein A."/>
            <person name="Thurmer A."/>
            <person name="Daniel R."/>
        </authorList>
    </citation>
    <scope>NUCLEOTIDE SEQUENCE [LARGE SCALE GENOMIC DNA]</scope>
    <source>
        <strain evidence="2 3">LMG 15441</strain>
    </source>
</reference>
<dbReference type="KEGG" id="blr:BRLA_c008700"/>
<dbReference type="Pfam" id="PF00550">
    <property type="entry name" value="PP-binding"/>
    <property type="match status" value="1"/>
</dbReference>
<evidence type="ECO:0000313" key="3">
    <source>
        <dbReference type="Proteomes" id="UP000005850"/>
    </source>
</evidence>
<accession>A0A075R189</accession>
<dbReference type="EMBL" id="CP007806">
    <property type="protein sequence ID" value="AIG25211.1"/>
    <property type="molecule type" value="Genomic_DNA"/>
</dbReference>
<organism evidence="2 3">
    <name type="scientific">Brevibacillus laterosporus LMG 15441</name>
    <dbReference type="NCBI Taxonomy" id="1042163"/>
    <lineage>
        <taxon>Bacteria</taxon>
        <taxon>Bacillati</taxon>
        <taxon>Bacillota</taxon>
        <taxon>Bacilli</taxon>
        <taxon>Bacillales</taxon>
        <taxon>Paenibacillaceae</taxon>
        <taxon>Brevibacillus</taxon>
    </lineage>
</organism>
<dbReference type="AlphaFoldDB" id="A0A075R189"/>